<dbReference type="InterPro" id="IPR036388">
    <property type="entry name" value="WH-like_DNA-bd_sf"/>
</dbReference>
<organism evidence="2 3">
    <name type="scientific">Paenibacillus marchantiophytorum</name>
    <dbReference type="NCBI Taxonomy" id="1619310"/>
    <lineage>
        <taxon>Bacteria</taxon>
        <taxon>Bacillati</taxon>
        <taxon>Bacillota</taxon>
        <taxon>Bacilli</taxon>
        <taxon>Bacillales</taxon>
        <taxon>Paenibacillaceae</taxon>
        <taxon>Paenibacillus</taxon>
    </lineage>
</organism>
<accession>A0ABQ1FJA2</accession>
<dbReference type="RefSeq" id="WP_189020187.1">
    <property type="nucleotide sequence ID" value="NZ_BMHE01000069.1"/>
</dbReference>
<evidence type="ECO:0000313" key="3">
    <source>
        <dbReference type="Proteomes" id="UP000615455"/>
    </source>
</evidence>
<comment type="caution">
    <text evidence="2">The sequence shown here is derived from an EMBL/GenBank/DDBJ whole genome shotgun (WGS) entry which is preliminary data.</text>
</comment>
<protein>
    <submittedName>
        <fullName evidence="2">PadR family transcriptional regulator</fullName>
    </submittedName>
</protein>
<evidence type="ECO:0000259" key="1">
    <source>
        <dbReference type="Pfam" id="PF03551"/>
    </source>
</evidence>
<dbReference type="PANTHER" id="PTHR43252">
    <property type="entry name" value="TRANSCRIPTIONAL REGULATOR YQJI"/>
    <property type="match status" value="1"/>
</dbReference>
<evidence type="ECO:0000313" key="2">
    <source>
        <dbReference type="EMBL" id="GGA13168.1"/>
    </source>
</evidence>
<dbReference type="InterPro" id="IPR005149">
    <property type="entry name" value="Tscrpt_reg_PadR_N"/>
</dbReference>
<dbReference type="Gene3D" id="1.10.10.10">
    <property type="entry name" value="Winged helix-like DNA-binding domain superfamily/Winged helix DNA-binding domain"/>
    <property type="match status" value="1"/>
</dbReference>
<dbReference type="Gene3D" id="6.10.140.1570">
    <property type="match status" value="1"/>
</dbReference>
<feature type="domain" description="Transcription regulator PadR N-terminal" evidence="1">
    <location>
        <begin position="7"/>
        <end position="80"/>
    </location>
</feature>
<sequence>MNSQDVILGMLMKRSLSGYEIKQLFESLFSYFYNSSYGTIYPMLHRLEKEELITKENVLQEGKPNKNVYTITDKGKSQFTDYLLSPVESDSVKSDFLMRLYFGQHVGYEKVLSWLTKEQVHAQKQFDDLTEKYALYHDQMHPAQIICIQIGIKEYQAKLEVIREGMVSIQQCQQEERD</sequence>
<dbReference type="Pfam" id="PF03551">
    <property type="entry name" value="PadR"/>
    <property type="match status" value="1"/>
</dbReference>
<dbReference type="SUPFAM" id="SSF46785">
    <property type="entry name" value="Winged helix' DNA-binding domain"/>
    <property type="match status" value="1"/>
</dbReference>
<proteinExistence type="predicted"/>
<name>A0ABQ1FJA2_9BACL</name>
<dbReference type="EMBL" id="BMHE01000069">
    <property type="protein sequence ID" value="GGA13168.1"/>
    <property type="molecule type" value="Genomic_DNA"/>
</dbReference>
<dbReference type="PANTHER" id="PTHR43252:SF6">
    <property type="entry name" value="NEGATIVE TRANSCRIPTION REGULATOR PADR"/>
    <property type="match status" value="1"/>
</dbReference>
<keyword evidence="3" id="KW-1185">Reference proteome</keyword>
<reference evidence="3" key="1">
    <citation type="journal article" date="2019" name="Int. J. Syst. Evol. Microbiol.">
        <title>The Global Catalogue of Microorganisms (GCM) 10K type strain sequencing project: providing services to taxonomists for standard genome sequencing and annotation.</title>
        <authorList>
            <consortium name="The Broad Institute Genomics Platform"/>
            <consortium name="The Broad Institute Genome Sequencing Center for Infectious Disease"/>
            <person name="Wu L."/>
            <person name="Ma J."/>
        </authorList>
    </citation>
    <scope>NUCLEOTIDE SEQUENCE [LARGE SCALE GENOMIC DNA]</scope>
    <source>
        <strain evidence="3">CGMCC 1.15043</strain>
    </source>
</reference>
<dbReference type="Proteomes" id="UP000615455">
    <property type="component" value="Unassembled WGS sequence"/>
</dbReference>
<gene>
    <name evidence="2" type="ORF">GCM10008018_67620</name>
</gene>
<dbReference type="InterPro" id="IPR036390">
    <property type="entry name" value="WH_DNA-bd_sf"/>
</dbReference>